<feature type="signal peptide" evidence="1">
    <location>
        <begin position="1"/>
        <end position="17"/>
    </location>
</feature>
<dbReference type="RefSeq" id="WP_073320183.1">
    <property type="nucleotide sequence ID" value="NZ_FQYP01000009.1"/>
</dbReference>
<evidence type="ECO:0000256" key="1">
    <source>
        <dbReference type="SAM" id="SignalP"/>
    </source>
</evidence>
<reference evidence="3" key="1">
    <citation type="submission" date="2016-11" db="EMBL/GenBank/DDBJ databases">
        <authorList>
            <person name="Varghese N."/>
            <person name="Submissions S."/>
        </authorList>
    </citation>
    <scope>NUCLEOTIDE SEQUENCE [LARGE SCALE GENOMIC DNA]</scope>
    <source>
        <strain evidence="3">DSM 22623</strain>
    </source>
</reference>
<feature type="chain" id="PRO_5012500302" description="DUF2911 domain-containing protein" evidence="1">
    <location>
        <begin position="18"/>
        <end position="277"/>
    </location>
</feature>
<protein>
    <recommendedName>
        <fullName evidence="4">DUF2911 domain-containing protein</fullName>
    </recommendedName>
</protein>
<evidence type="ECO:0000313" key="3">
    <source>
        <dbReference type="Proteomes" id="UP000184432"/>
    </source>
</evidence>
<dbReference type="InterPro" id="IPR021314">
    <property type="entry name" value="DUF2911"/>
</dbReference>
<name>A0A1M6JSF2_9FLAO</name>
<keyword evidence="1" id="KW-0732">Signal</keyword>
<dbReference type="EMBL" id="FQYP01000009">
    <property type="protein sequence ID" value="SHJ49593.1"/>
    <property type="molecule type" value="Genomic_DNA"/>
</dbReference>
<dbReference type="Pfam" id="PF11138">
    <property type="entry name" value="DUF2911"/>
    <property type="match status" value="1"/>
</dbReference>
<gene>
    <name evidence="2" type="ORF">SAMN04488508_109221</name>
</gene>
<dbReference type="OrthoDB" id="187854at2"/>
<evidence type="ECO:0008006" key="4">
    <source>
        <dbReference type="Google" id="ProtNLM"/>
    </source>
</evidence>
<sequence length="277" mass="31213">MFKTFVICVLSVCAVQAQLTIPALSPSSKTIQTIGITDIELEYSRPSQRGRTLFGAEGLLPYGTFWRTGANAATKITVSDDITIQGSPLKKGTYAILSKPNNTYWDIYLYTYDTGNWNTYTSRTPVLQLKANVTNQQNTVESFLMYLDQIELDSADLVFAWGNVRASLSIKVEVHEKTMANIKKVLSGPSDFDYFLAALYLHEANTDLEQALQYIQKVTKSEKALFFQVYREALILGDLGRKKEALVAAKRSLVLSEKAKNEDLIRLNRKLIQEWSK</sequence>
<organism evidence="2 3">
    <name type="scientific">Aquimarina spongiae</name>
    <dbReference type="NCBI Taxonomy" id="570521"/>
    <lineage>
        <taxon>Bacteria</taxon>
        <taxon>Pseudomonadati</taxon>
        <taxon>Bacteroidota</taxon>
        <taxon>Flavobacteriia</taxon>
        <taxon>Flavobacteriales</taxon>
        <taxon>Flavobacteriaceae</taxon>
        <taxon>Aquimarina</taxon>
    </lineage>
</organism>
<dbReference type="STRING" id="570521.SAMN04488508_109221"/>
<dbReference type="Proteomes" id="UP000184432">
    <property type="component" value="Unassembled WGS sequence"/>
</dbReference>
<evidence type="ECO:0000313" key="2">
    <source>
        <dbReference type="EMBL" id="SHJ49593.1"/>
    </source>
</evidence>
<keyword evidence="3" id="KW-1185">Reference proteome</keyword>
<accession>A0A1M6JSF2</accession>
<dbReference type="AlphaFoldDB" id="A0A1M6JSF2"/>
<proteinExistence type="predicted"/>